<dbReference type="Proteomes" id="UP000006757">
    <property type="component" value="Unassembled WGS sequence"/>
</dbReference>
<name>K1VF77_TRIAC</name>
<proteinExistence type="predicted"/>
<comment type="caution">
    <text evidence="2">The sequence shown here is derived from an EMBL/GenBank/DDBJ whole genome shotgun (WGS) entry which is preliminary data.</text>
</comment>
<dbReference type="InterPro" id="IPR027417">
    <property type="entry name" value="P-loop_NTPase"/>
</dbReference>
<reference evidence="2 3" key="1">
    <citation type="journal article" date="2012" name="Eukaryot. Cell">
        <title>Genome sequence of the Trichosporon asahii environmental strain CBS 8904.</title>
        <authorList>
            <person name="Yang R.Y."/>
            <person name="Li H.T."/>
            <person name="Zhu H."/>
            <person name="Zhou G.P."/>
            <person name="Wang M."/>
            <person name="Wang L."/>
        </authorList>
    </citation>
    <scope>NUCLEOTIDE SEQUENCE [LARGE SCALE GENOMIC DNA]</scope>
    <source>
        <strain evidence="2 3">CBS 8904</strain>
    </source>
</reference>
<accession>K1VF77</accession>
<evidence type="ECO:0000313" key="3">
    <source>
        <dbReference type="Proteomes" id="UP000006757"/>
    </source>
</evidence>
<dbReference type="InParanoid" id="K1VF77"/>
<sequence>MPSRLTHIGARDGLELRYTPSPLSHTTHPFVPTCSGSKLSPEGTQHFTNSSFSFHTELTHDNPTDTRVLDEELTLHGSEGNLDHLASRYPSIQPARNSYASCRPAALDKIPLHSDVDTATLYGNFVTSADGHSGPAEIHSRWKNAPFSATIQIEHLFKDNGKTEWRRQSFTTLPITNKEELQCALRPYEQLLSMDEEEIGFGAENLAQFTFNKIILWRDISAIDLPGRQVPRKPLTPQVWAIATGNSWQGSTIKFSTARSVWFAALTQDDPQLDLPMVSAVKRARPQMERVLAILTKVDKVERVARTAWGKMVAGSYEAMDSVRPEHGYHPLYLKTADMYEDGMSKEDWLETQADFFQRPEIQRWAQKCGRALGWAPTSEKIYALFADLVEAQVPVIKNRIEFDLEHTRQDISKLPPQVDNPSSLLHDGVIAPVTQDLAQSFEKRCSRILQLLTPLQDLQVQLAQSIEDAYPLKDVKVRDKVSTAWAAQALTSQEKHLFTIIHSKLHDPRDDEVMSGQVGCPRLDSQRSGMGRSEQHGGRGRWERRWSSPSHSLTRNDLRRTQESAVSDYIGSIMSKELERQDLIDDNSLLSQEAAEVVNLCAAEFVQYCVLFGGTIDLTDDVEPPESKKFFDDIYPAEGTEPIEWPKAYKDMCIETAALVHHRLTKAARRVHEELLREINHRMLRFIKETPASLRTAFELDAMSPEKKRKLSELCDVSKEVAEKRTKLLDQQKNLLELQDLMRTGLDN</sequence>
<dbReference type="HOGENOM" id="CLU_371398_0_0_1"/>
<gene>
    <name evidence="2" type="ORF">A1Q2_07920</name>
</gene>
<dbReference type="EMBL" id="AMBO01000403">
    <property type="protein sequence ID" value="EKC97721.1"/>
    <property type="molecule type" value="Genomic_DNA"/>
</dbReference>
<dbReference type="Gene3D" id="3.40.50.300">
    <property type="entry name" value="P-loop containing nucleotide triphosphate hydrolases"/>
    <property type="match status" value="1"/>
</dbReference>
<feature type="compositionally biased region" description="Basic and acidic residues" evidence="1">
    <location>
        <begin position="534"/>
        <end position="547"/>
    </location>
</feature>
<feature type="region of interest" description="Disordered" evidence="1">
    <location>
        <begin position="522"/>
        <end position="559"/>
    </location>
</feature>
<dbReference type="AlphaFoldDB" id="K1VF77"/>
<keyword evidence="3" id="KW-1185">Reference proteome</keyword>
<evidence type="ECO:0000256" key="1">
    <source>
        <dbReference type="SAM" id="MobiDB-lite"/>
    </source>
</evidence>
<evidence type="ECO:0000313" key="2">
    <source>
        <dbReference type="EMBL" id="EKC97721.1"/>
    </source>
</evidence>
<organism evidence="2 3">
    <name type="scientific">Trichosporon asahii var. asahii (strain CBS 8904)</name>
    <name type="common">Yeast</name>
    <dbReference type="NCBI Taxonomy" id="1220162"/>
    <lineage>
        <taxon>Eukaryota</taxon>
        <taxon>Fungi</taxon>
        <taxon>Dikarya</taxon>
        <taxon>Basidiomycota</taxon>
        <taxon>Agaricomycotina</taxon>
        <taxon>Tremellomycetes</taxon>
        <taxon>Trichosporonales</taxon>
        <taxon>Trichosporonaceae</taxon>
        <taxon>Trichosporon</taxon>
    </lineage>
</organism>
<evidence type="ECO:0008006" key="4">
    <source>
        <dbReference type="Google" id="ProtNLM"/>
    </source>
</evidence>
<dbReference type="eggNOG" id="ENOG502RBFA">
    <property type="taxonomic scope" value="Eukaryota"/>
</dbReference>
<protein>
    <recommendedName>
        <fullName evidence="4">GED domain-containing protein</fullName>
    </recommendedName>
</protein>
<dbReference type="STRING" id="1220162.K1VF77"/>